<accession>A0A1H8YJU2</accession>
<reference evidence="2 3" key="1">
    <citation type="submission" date="2016-10" db="EMBL/GenBank/DDBJ databases">
        <authorList>
            <person name="de Groot N.N."/>
        </authorList>
    </citation>
    <scope>NUCLEOTIDE SEQUENCE [LARGE SCALE GENOMIC DNA]</scope>
    <source>
        <strain evidence="2 3">DSM 44993</strain>
    </source>
</reference>
<gene>
    <name evidence="2" type="ORF">SAMN04489732_12093</name>
</gene>
<name>A0A1H8YJU2_9PSEU</name>
<keyword evidence="1" id="KW-0472">Membrane</keyword>
<evidence type="ECO:0000256" key="1">
    <source>
        <dbReference type="SAM" id="Phobius"/>
    </source>
</evidence>
<dbReference type="Proteomes" id="UP000198582">
    <property type="component" value="Unassembled WGS sequence"/>
</dbReference>
<evidence type="ECO:0000313" key="2">
    <source>
        <dbReference type="EMBL" id="SEP52430.1"/>
    </source>
</evidence>
<sequence>MRGTVESLLHRIYRLRLTIAAIVFTALGTVLLIVSHSDKLDNIALALLGLGVVSIVFEYGNRSVAAEQHREALDEQRQAFEHSLREFTTELRDSVLEGLAADDPAVFRHVTDDAFDRITQYRLTRRLGNADLARDIVRDLSDQVTHSQGRLRYDQHISITITPWTPHDIDDAESLSLYMASVRCSHRTEAPLGELERQYFRAVASPEDYAARLRDPNTVTGRIFPPNGPLAAASPDVFTLLRYDINGVPQAITDTTASGERVFTVTPTTTVEPGKLYTVDYEYQALIDRDDHGMRLDITAITHRLAVDFTTYDSAIRHVEPVIAVPGYQPTRVHHTRTGHDITTITSTVEGWIRPVTTISFIWTRDTRADR</sequence>
<evidence type="ECO:0000313" key="3">
    <source>
        <dbReference type="Proteomes" id="UP000198582"/>
    </source>
</evidence>
<feature type="transmembrane region" description="Helical" evidence="1">
    <location>
        <begin position="12"/>
        <end position="34"/>
    </location>
</feature>
<keyword evidence="1" id="KW-0812">Transmembrane</keyword>
<keyword evidence="1" id="KW-1133">Transmembrane helix</keyword>
<dbReference type="EMBL" id="FOEF01000020">
    <property type="protein sequence ID" value="SEP52430.1"/>
    <property type="molecule type" value="Genomic_DNA"/>
</dbReference>
<organism evidence="2 3">
    <name type="scientific">Amycolatopsis saalfeldensis</name>
    <dbReference type="NCBI Taxonomy" id="394193"/>
    <lineage>
        <taxon>Bacteria</taxon>
        <taxon>Bacillati</taxon>
        <taxon>Actinomycetota</taxon>
        <taxon>Actinomycetes</taxon>
        <taxon>Pseudonocardiales</taxon>
        <taxon>Pseudonocardiaceae</taxon>
        <taxon>Amycolatopsis</taxon>
    </lineage>
</organism>
<keyword evidence="3" id="KW-1185">Reference proteome</keyword>
<dbReference type="OrthoDB" id="3453448at2"/>
<dbReference type="STRING" id="394193.SAMN04489732_12093"/>
<dbReference type="RefSeq" id="WP_143086370.1">
    <property type="nucleotide sequence ID" value="NZ_FOEF01000020.1"/>
</dbReference>
<dbReference type="AlphaFoldDB" id="A0A1H8YJU2"/>
<proteinExistence type="predicted"/>
<feature type="transmembrane region" description="Helical" evidence="1">
    <location>
        <begin position="40"/>
        <end position="60"/>
    </location>
</feature>
<protein>
    <submittedName>
        <fullName evidence="2">Uncharacterized protein</fullName>
    </submittedName>
</protein>